<evidence type="ECO:0000259" key="3">
    <source>
        <dbReference type="Pfam" id="PF00589"/>
    </source>
</evidence>
<organism evidence="4 5">
    <name type="scientific">Streptomyces ferrugineus</name>
    <dbReference type="NCBI Taxonomy" id="1413221"/>
    <lineage>
        <taxon>Bacteria</taxon>
        <taxon>Bacillati</taxon>
        <taxon>Actinomycetota</taxon>
        <taxon>Actinomycetes</taxon>
        <taxon>Kitasatosporales</taxon>
        <taxon>Streptomycetaceae</taxon>
        <taxon>Streptomyces</taxon>
    </lineage>
</organism>
<keyword evidence="1" id="KW-0233">DNA recombination</keyword>
<gene>
    <name evidence="4" type="ORF">IM697_18350</name>
</gene>
<dbReference type="Gene3D" id="1.10.443.10">
    <property type="entry name" value="Intergrase catalytic core"/>
    <property type="match status" value="1"/>
</dbReference>
<dbReference type="GO" id="GO:0006310">
    <property type="term" value="P:DNA recombination"/>
    <property type="evidence" value="ECO:0007669"/>
    <property type="project" value="UniProtKB-KW"/>
</dbReference>
<feature type="region of interest" description="Disordered" evidence="2">
    <location>
        <begin position="88"/>
        <end position="110"/>
    </location>
</feature>
<evidence type="ECO:0000313" key="4">
    <source>
        <dbReference type="EMBL" id="QOV40184.1"/>
    </source>
</evidence>
<reference evidence="4 5" key="1">
    <citation type="submission" date="2020-10" db="EMBL/GenBank/DDBJ databases">
        <title>Streptomyces ferrugineus complate genome analysis.</title>
        <authorList>
            <person name="Anwar N."/>
        </authorList>
    </citation>
    <scope>NUCLEOTIDE SEQUENCE [LARGE SCALE GENOMIC DNA]</scope>
    <source>
        <strain evidence="4 5">CCTCC AA2014009</strain>
    </source>
</reference>
<dbReference type="GO" id="GO:0015074">
    <property type="term" value="P:DNA integration"/>
    <property type="evidence" value="ECO:0007669"/>
    <property type="project" value="InterPro"/>
</dbReference>
<dbReference type="SUPFAM" id="SSF56349">
    <property type="entry name" value="DNA breaking-rejoining enzymes"/>
    <property type="match status" value="1"/>
</dbReference>
<dbReference type="InterPro" id="IPR002104">
    <property type="entry name" value="Integrase_catalytic"/>
</dbReference>
<evidence type="ECO:0000313" key="5">
    <source>
        <dbReference type="Proteomes" id="UP000594205"/>
    </source>
</evidence>
<keyword evidence="5" id="KW-1185">Reference proteome</keyword>
<feature type="compositionally biased region" description="Basic and acidic residues" evidence="2">
    <location>
        <begin position="89"/>
        <end position="100"/>
    </location>
</feature>
<name>A0A7M2SVA7_9ACTN</name>
<dbReference type="EMBL" id="CP063373">
    <property type="protein sequence ID" value="QOV40184.1"/>
    <property type="molecule type" value="Genomic_DNA"/>
</dbReference>
<evidence type="ECO:0000256" key="2">
    <source>
        <dbReference type="SAM" id="MobiDB-lite"/>
    </source>
</evidence>
<sequence length="110" mass="11743">MPATEETRAKTATKRGVHLRGHVVNERVKHWFAKAGLVSDGRPVTSHGLRAGGATDLAEAGATDQELEDAGRWAKGSSIPRKVYVRPAEAGKKDPFDKVPVHNPRAPTGG</sequence>
<protein>
    <submittedName>
        <fullName evidence="4">Tyrosine-type recombinase/integrase</fullName>
    </submittedName>
</protein>
<feature type="domain" description="Tyr recombinase" evidence="3">
    <location>
        <begin position="13"/>
        <end position="88"/>
    </location>
</feature>
<dbReference type="Proteomes" id="UP000594205">
    <property type="component" value="Chromosome"/>
</dbReference>
<dbReference type="RefSeq" id="WP_194048771.1">
    <property type="nucleotide sequence ID" value="NZ_CP063373.1"/>
</dbReference>
<dbReference type="InterPro" id="IPR013762">
    <property type="entry name" value="Integrase-like_cat_sf"/>
</dbReference>
<dbReference type="KEGG" id="sfeu:IM697_18350"/>
<accession>A0A7M2SVA7</accession>
<proteinExistence type="predicted"/>
<dbReference type="GO" id="GO:0003677">
    <property type="term" value="F:DNA binding"/>
    <property type="evidence" value="ECO:0007669"/>
    <property type="project" value="InterPro"/>
</dbReference>
<dbReference type="Pfam" id="PF00589">
    <property type="entry name" value="Phage_integrase"/>
    <property type="match status" value="1"/>
</dbReference>
<evidence type="ECO:0000256" key="1">
    <source>
        <dbReference type="ARBA" id="ARBA00023172"/>
    </source>
</evidence>
<dbReference type="AlphaFoldDB" id="A0A7M2SVA7"/>
<dbReference type="InterPro" id="IPR011010">
    <property type="entry name" value="DNA_brk_join_enz"/>
</dbReference>